<name>A0A7J6SHL6_PEROL</name>
<dbReference type="EMBL" id="JABANO010018202">
    <property type="protein sequence ID" value="KAF4732213.1"/>
    <property type="molecule type" value="Genomic_DNA"/>
</dbReference>
<dbReference type="Proteomes" id="UP000553632">
    <property type="component" value="Unassembled WGS sequence"/>
</dbReference>
<feature type="compositionally biased region" description="Basic and acidic residues" evidence="1">
    <location>
        <begin position="45"/>
        <end position="54"/>
    </location>
</feature>
<keyword evidence="3" id="KW-1185">Reference proteome</keyword>
<comment type="caution">
    <text evidence="2">The sequence shown here is derived from an EMBL/GenBank/DDBJ whole genome shotgun (WGS) entry which is preliminary data.</text>
</comment>
<proteinExistence type="predicted"/>
<sequence length="74" mass="8397">MDRLSTEEVNRSSAALERLMKKHKKQDATIKKSVNPSGVSAGSESEPKANLTRERRPRFSPSELSGTWSIRRKR</sequence>
<feature type="region of interest" description="Disordered" evidence="1">
    <location>
        <begin position="19"/>
        <end position="74"/>
    </location>
</feature>
<evidence type="ECO:0000313" key="2">
    <source>
        <dbReference type="EMBL" id="KAF4732213.1"/>
    </source>
</evidence>
<evidence type="ECO:0000256" key="1">
    <source>
        <dbReference type="SAM" id="MobiDB-lite"/>
    </source>
</evidence>
<gene>
    <name evidence="2" type="ORF">FOZ63_008414</name>
</gene>
<reference evidence="2 3" key="1">
    <citation type="submission" date="2020-04" db="EMBL/GenBank/DDBJ databases">
        <title>Perkinsus olseni comparative genomics.</title>
        <authorList>
            <person name="Bogema D.R."/>
        </authorList>
    </citation>
    <scope>NUCLEOTIDE SEQUENCE [LARGE SCALE GENOMIC DNA]</scope>
    <source>
        <strain evidence="2 3">ATCC PRA-207</strain>
    </source>
</reference>
<organism evidence="2 3">
    <name type="scientific">Perkinsus olseni</name>
    <name type="common">Perkinsus atlanticus</name>
    <dbReference type="NCBI Taxonomy" id="32597"/>
    <lineage>
        <taxon>Eukaryota</taxon>
        <taxon>Sar</taxon>
        <taxon>Alveolata</taxon>
        <taxon>Perkinsozoa</taxon>
        <taxon>Perkinsea</taxon>
        <taxon>Perkinsida</taxon>
        <taxon>Perkinsidae</taxon>
        <taxon>Perkinsus</taxon>
    </lineage>
</organism>
<dbReference type="AlphaFoldDB" id="A0A7J6SHL6"/>
<evidence type="ECO:0000313" key="3">
    <source>
        <dbReference type="Proteomes" id="UP000553632"/>
    </source>
</evidence>
<accession>A0A7J6SHL6</accession>
<protein>
    <submittedName>
        <fullName evidence="2">Uncharacterized protein</fullName>
    </submittedName>
</protein>
<feature type="compositionally biased region" description="Polar residues" evidence="1">
    <location>
        <begin position="32"/>
        <end position="43"/>
    </location>
</feature>